<evidence type="ECO:0000313" key="3">
    <source>
        <dbReference type="EMBL" id="RYU94830.1"/>
    </source>
</evidence>
<keyword evidence="2" id="KW-0472">Membrane</keyword>
<accession>A0A4V1ZD40</accession>
<name>A0A4V1ZD40_9BACT</name>
<evidence type="ECO:0000256" key="2">
    <source>
        <dbReference type="SAM" id="Phobius"/>
    </source>
</evidence>
<dbReference type="OrthoDB" id="1490711at2"/>
<dbReference type="Proteomes" id="UP000293162">
    <property type="component" value="Unassembled WGS sequence"/>
</dbReference>
<feature type="transmembrane region" description="Helical" evidence="2">
    <location>
        <begin position="237"/>
        <end position="257"/>
    </location>
</feature>
<sequence length="371" mass="40893">MAVALQKTFILLLLIVIGLALRSKFKSKTELNGIKEMILSVALPSTVFVALMGVKIDSTLIIYPLITLAFNFFIYLSMPYILTLFKIETDSSIGRTLTMLMPSLAPGLSSFPFIHEFLGKESLAKAAMADVGNKFFALNFLYFVAMNMYLKNNKANEVKEEGKIKSLLLSLVKEPINIVMLLAIAFLSFGISFDDLPPVVSEIFNRTSALMTPMVLIYIGLAVQLKEGKIRLVSSILLFRAGITILFSVLIITVFQISSPTLVLLAVVVPLSSCSFWPFAHMSAIALKEENSHIPKEKRTFNIEFAVLVLAFSLPFSTILVMGILTAGTFFAHTETLLMTGLGLIAISFVPRYLGKAIVRVSKTQVEKIEA</sequence>
<dbReference type="EMBL" id="SEWF01000021">
    <property type="protein sequence ID" value="RYU94830.1"/>
    <property type="molecule type" value="Genomic_DNA"/>
</dbReference>
<organism evidence="3 4">
    <name type="scientific">Emticicia agri</name>
    <dbReference type="NCBI Taxonomy" id="2492393"/>
    <lineage>
        <taxon>Bacteria</taxon>
        <taxon>Pseudomonadati</taxon>
        <taxon>Bacteroidota</taxon>
        <taxon>Cytophagia</taxon>
        <taxon>Cytophagales</taxon>
        <taxon>Leadbetterellaceae</taxon>
        <taxon>Emticicia</taxon>
    </lineage>
</organism>
<feature type="transmembrane region" description="Helical" evidence="2">
    <location>
        <begin position="263"/>
        <end position="284"/>
    </location>
</feature>
<feature type="transmembrane region" description="Helical" evidence="2">
    <location>
        <begin position="171"/>
        <end position="191"/>
    </location>
</feature>
<keyword evidence="2" id="KW-0812">Transmembrane</keyword>
<keyword evidence="1" id="KW-0813">Transport</keyword>
<dbReference type="PANTHER" id="PTHR36838:SF3">
    <property type="entry name" value="TRANSPORTER AUXIN EFFLUX CARRIER EC FAMILY"/>
    <property type="match status" value="1"/>
</dbReference>
<dbReference type="PANTHER" id="PTHR36838">
    <property type="entry name" value="AUXIN EFFLUX CARRIER FAMILY PROTEIN"/>
    <property type="match status" value="1"/>
</dbReference>
<comment type="caution">
    <text evidence="3">The sequence shown here is derived from an EMBL/GenBank/DDBJ whole genome shotgun (WGS) entry which is preliminary data.</text>
</comment>
<feature type="transmembrane region" description="Helical" evidence="2">
    <location>
        <begin position="337"/>
        <end position="355"/>
    </location>
</feature>
<dbReference type="AlphaFoldDB" id="A0A4V1ZD40"/>
<keyword evidence="4" id="KW-1185">Reference proteome</keyword>
<feature type="transmembrane region" description="Helical" evidence="2">
    <location>
        <begin position="134"/>
        <end position="150"/>
    </location>
</feature>
<evidence type="ECO:0000256" key="1">
    <source>
        <dbReference type="ARBA" id="ARBA00022448"/>
    </source>
</evidence>
<feature type="transmembrane region" description="Helical" evidence="2">
    <location>
        <begin position="6"/>
        <end position="25"/>
    </location>
</feature>
<feature type="transmembrane region" description="Helical" evidence="2">
    <location>
        <begin position="37"/>
        <end position="54"/>
    </location>
</feature>
<protein>
    <recommendedName>
        <fullName evidence="5">Permease</fullName>
    </recommendedName>
</protein>
<feature type="transmembrane region" description="Helical" evidence="2">
    <location>
        <begin position="305"/>
        <end position="331"/>
    </location>
</feature>
<evidence type="ECO:0000313" key="4">
    <source>
        <dbReference type="Proteomes" id="UP000293162"/>
    </source>
</evidence>
<dbReference type="RefSeq" id="WP_130021995.1">
    <property type="nucleotide sequence ID" value="NZ_SEWF01000021.1"/>
</dbReference>
<evidence type="ECO:0008006" key="5">
    <source>
        <dbReference type="Google" id="ProtNLM"/>
    </source>
</evidence>
<gene>
    <name evidence="3" type="ORF">EWM59_15080</name>
</gene>
<reference evidence="3 4" key="1">
    <citation type="submission" date="2019-02" db="EMBL/GenBank/DDBJ databases">
        <title>Bacterial novel species Emticicia sp. 17J42-9 isolated from soil.</title>
        <authorList>
            <person name="Jung H.-Y."/>
        </authorList>
    </citation>
    <scope>NUCLEOTIDE SEQUENCE [LARGE SCALE GENOMIC DNA]</scope>
    <source>
        <strain evidence="3 4">17J42-9</strain>
    </source>
</reference>
<feature type="transmembrane region" description="Helical" evidence="2">
    <location>
        <begin position="203"/>
        <end position="225"/>
    </location>
</feature>
<feature type="transmembrane region" description="Helical" evidence="2">
    <location>
        <begin position="60"/>
        <end position="85"/>
    </location>
</feature>
<proteinExistence type="predicted"/>
<keyword evidence="2" id="KW-1133">Transmembrane helix</keyword>